<evidence type="ECO:0000259" key="1">
    <source>
        <dbReference type="PROSITE" id="PS50994"/>
    </source>
</evidence>
<dbReference type="GO" id="GO:0015074">
    <property type="term" value="P:DNA integration"/>
    <property type="evidence" value="ECO:0007669"/>
    <property type="project" value="InterPro"/>
</dbReference>
<proteinExistence type="predicted"/>
<dbReference type="InterPro" id="IPR052160">
    <property type="entry name" value="Gypsy_RT_Integrase-like"/>
</dbReference>
<comment type="caution">
    <text evidence="2">The sequence shown here is derived from an EMBL/GenBank/DDBJ whole genome shotgun (WGS) entry which is preliminary data.</text>
</comment>
<dbReference type="AlphaFoldDB" id="A0A392U4K5"/>
<dbReference type="InterPro" id="IPR001584">
    <property type="entry name" value="Integrase_cat-core"/>
</dbReference>
<dbReference type="InterPro" id="IPR036397">
    <property type="entry name" value="RNaseH_sf"/>
</dbReference>
<feature type="domain" description="Integrase catalytic" evidence="1">
    <location>
        <begin position="1"/>
        <end position="55"/>
    </location>
</feature>
<feature type="non-terminal residue" evidence="2">
    <location>
        <position position="55"/>
    </location>
</feature>
<accession>A0A392U4K5</accession>
<dbReference type="EMBL" id="LXQA010721262">
    <property type="protein sequence ID" value="MCI67657.1"/>
    <property type="molecule type" value="Genomic_DNA"/>
</dbReference>
<dbReference type="PROSITE" id="PS50994">
    <property type="entry name" value="INTEGRASE"/>
    <property type="match status" value="1"/>
</dbReference>
<dbReference type="SUPFAM" id="SSF53098">
    <property type="entry name" value="Ribonuclease H-like"/>
    <property type="match status" value="1"/>
</dbReference>
<name>A0A392U4K5_9FABA</name>
<evidence type="ECO:0000313" key="3">
    <source>
        <dbReference type="Proteomes" id="UP000265520"/>
    </source>
</evidence>
<dbReference type="Proteomes" id="UP000265520">
    <property type="component" value="Unassembled WGS sequence"/>
</dbReference>
<dbReference type="Gene3D" id="3.30.420.10">
    <property type="entry name" value="Ribonuclease H-like superfamily/Ribonuclease H"/>
    <property type="match status" value="1"/>
</dbReference>
<organism evidence="2 3">
    <name type="scientific">Trifolium medium</name>
    <dbReference type="NCBI Taxonomy" id="97028"/>
    <lineage>
        <taxon>Eukaryota</taxon>
        <taxon>Viridiplantae</taxon>
        <taxon>Streptophyta</taxon>
        <taxon>Embryophyta</taxon>
        <taxon>Tracheophyta</taxon>
        <taxon>Spermatophyta</taxon>
        <taxon>Magnoliopsida</taxon>
        <taxon>eudicotyledons</taxon>
        <taxon>Gunneridae</taxon>
        <taxon>Pentapetalae</taxon>
        <taxon>rosids</taxon>
        <taxon>fabids</taxon>
        <taxon>Fabales</taxon>
        <taxon>Fabaceae</taxon>
        <taxon>Papilionoideae</taxon>
        <taxon>50 kb inversion clade</taxon>
        <taxon>NPAAA clade</taxon>
        <taxon>Hologalegina</taxon>
        <taxon>IRL clade</taxon>
        <taxon>Trifolieae</taxon>
        <taxon>Trifolium</taxon>
    </lineage>
</organism>
<keyword evidence="3" id="KW-1185">Reference proteome</keyword>
<evidence type="ECO:0000313" key="2">
    <source>
        <dbReference type="EMBL" id="MCI67657.1"/>
    </source>
</evidence>
<protein>
    <submittedName>
        <fullName evidence="2">KRAB-A domain-containing protein 2-like</fullName>
    </submittedName>
</protein>
<reference evidence="2 3" key="1">
    <citation type="journal article" date="2018" name="Front. Plant Sci.">
        <title>Red Clover (Trifolium pratense) and Zigzag Clover (T. medium) - A Picture of Genomic Similarities and Differences.</title>
        <authorList>
            <person name="Dluhosova J."/>
            <person name="Istvanek J."/>
            <person name="Nedelnik J."/>
            <person name="Repkova J."/>
        </authorList>
    </citation>
    <scope>NUCLEOTIDE SEQUENCE [LARGE SCALE GENOMIC DNA]</scope>
    <source>
        <strain evidence="3">cv. 10/8</strain>
        <tissue evidence="2">Leaf</tissue>
    </source>
</reference>
<dbReference type="GO" id="GO:0003676">
    <property type="term" value="F:nucleic acid binding"/>
    <property type="evidence" value="ECO:0007669"/>
    <property type="project" value="InterPro"/>
</dbReference>
<dbReference type="PANTHER" id="PTHR47266">
    <property type="entry name" value="ENDONUCLEASE-RELATED"/>
    <property type="match status" value="1"/>
</dbReference>
<sequence>MPLTNILDIELFDVWSIDFMGPFPNSFDNLYILVVVDYVSKWVEAIASSTNDAKV</sequence>
<dbReference type="InterPro" id="IPR012337">
    <property type="entry name" value="RNaseH-like_sf"/>
</dbReference>